<dbReference type="EMBL" id="BK015224">
    <property type="protein sequence ID" value="DAD96788.1"/>
    <property type="molecule type" value="Genomic_DNA"/>
</dbReference>
<accession>A0A8S5NQX0</accession>
<name>A0A8S5NQX0_9CAUD</name>
<protein>
    <submittedName>
        <fullName evidence="1">Uncharacterized protein</fullName>
    </submittedName>
</protein>
<reference evidence="1" key="1">
    <citation type="journal article" date="2021" name="Proc. Natl. Acad. Sci. U.S.A.">
        <title>A Catalog of Tens of Thousands of Viruses from Human Metagenomes Reveals Hidden Associations with Chronic Diseases.</title>
        <authorList>
            <person name="Tisza M.J."/>
            <person name="Buck C.B."/>
        </authorList>
    </citation>
    <scope>NUCLEOTIDE SEQUENCE</scope>
    <source>
        <strain evidence="1">CtdDI2</strain>
    </source>
</reference>
<organism evidence="1">
    <name type="scientific">Podoviridae sp. ctdDI2</name>
    <dbReference type="NCBI Taxonomy" id="2826567"/>
    <lineage>
        <taxon>Viruses</taxon>
        <taxon>Duplodnaviria</taxon>
        <taxon>Heunggongvirae</taxon>
        <taxon>Uroviricota</taxon>
        <taxon>Caudoviricetes</taxon>
    </lineage>
</organism>
<sequence>MDEVAQMLLTKYRAHEIVDGIVLTKDEIGEYANLLQVSISPGITQFMMIVVEIVKNRIKDKIDEEEKNR</sequence>
<evidence type="ECO:0000313" key="1">
    <source>
        <dbReference type="EMBL" id="DAD96788.1"/>
    </source>
</evidence>
<proteinExistence type="predicted"/>